<feature type="transmembrane region" description="Helical" evidence="9">
    <location>
        <begin position="325"/>
        <end position="344"/>
    </location>
</feature>
<name>A0ABY5JYP1_9BACI</name>
<evidence type="ECO:0000256" key="5">
    <source>
        <dbReference type="ARBA" id="ARBA00022847"/>
    </source>
</evidence>
<dbReference type="Pfam" id="PF00939">
    <property type="entry name" value="Na_sulph_symp"/>
    <property type="match status" value="1"/>
</dbReference>
<feature type="transmembrane region" description="Helical" evidence="9">
    <location>
        <begin position="286"/>
        <end position="305"/>
    </location>
</feature>
<feature type="transmembrane region" description="Helical" evidence="9">
    <location>
        <begin position="395"/>
        <end position="414"/>
    </location>
</feature>
<comment type="similarity">
    <text evidence="2">Belongs to the SLC13A/DASS transporter (TC 2.A.47) family. NADC subfamily.</text>
</comment>
<keyword evidence="7 9" id="KW-0472">Membrane</keyword>
<evidence type="ECO:0000256" key="4">
    <source>
        <dbReference type="ARBA" id="ARBA00022692"/>
    </source>
</evidence>
<evidence type="ECO:0000256" key="6">
    <source>
        <dbReference type="ARBA" id="ARBA00022989"/>
    </source>
</evidence>
<evidence type="ECO:0000256" key="1">
    <source>
        <dbReference type="ARBA" id="ARBA00004141"/>
    </source>
</evidence>
<dbReference type="Proteomes" id="UP001059773">
    <property type="component" value="Chromosome"/>
</dbReference>
<evidence type="ECO:0000256" key="3">
    <source>
        <dbReference type="ARBA" id="ARBA00020150"/>
    </source>
</evidence>
<feature type="transmembrane region" description="Helical" evidence="9">
    <location>
        <begin position="51"/>
        <end position="80"/>
    </location>
</feature>
<feature type="transmembrane region" description="Helical" evidence="9">
    <location>
        <begin position="190"/>
        <end position="209"/>
    </location>
</feature>
<feature type="transmembrane region" description="Helical" evidence="9">
    <location>
        <begin position="138"/>
        <end position="169"/>
    </location>
</feature>
<evidence type="ECO:0000256" key="9">
    <source>
        <dbReference type="SAM" id="Phobius"/>
    </source>
</evidence>
<dbReference type="PANTHER" id="PTHR10283:SF82">
    <property type="entry name" value="SOLUTE CARRIER FAMILY 13 MEMBER 2"/>
    <property type="match status" value="1"/>
</dbReference>
<feature type="transmembrane region" description="Helical" evidence="9">
    <location>
        <begin position="480"/>
        <end position="502"/>
    </location>
</feature>
<reference evidence="10" key="1">
    <citation type="submission" date="2022-07" db="EMBL/GenBank/DDBJ databases">
        <title>FELIX.</title>
        <authorList>
            <person name="Wan K.H."/>
            <person name="Park S."/>
            <person name="Lawrence Q."/>
            <person name="Eichenberger J.P."/>
            <person name="Booth B.W."/>
            <person name="Piaggio A.J."/>
            <person name="Chandler J.C."/>
            <person name="Franklin A.B."/>
            <person name="Celniker S.E."/>
        </authorList>
    </citation>
    <scope>NUCLEOTIDE SEQUENCE</scope>
    <source>
        <strain evidence="10">QA-1986 374</strain>
    </source>
</reference>
<feature type="transmembrane region" description="Helical" evidence="9">
    <location>
        <begin position="21"/>
        <end position="39"/>
    </location>
</feature>
<protein>
    <recommendedName>
        <fullName evidence="3">Sodium-dependent dicarboxylate transporter SdcS</fullName>
    </recommendedName>
    <alternativeName>
        <fullName evidence="8">Na(+)/dicarboxylate symporter</fullName>
    </alternativeName>
</protein>
<evidence type="ECO:0000256" key="2">
    <source>
        <dbReference type="ARBA" id="ARBA00006772"/>
    </source>
</evidence>
<dbReference type="CDD" id="cd01115">
    <property type="entry name" value="SLC13_permease"/>
    <property type="match status" value="1"/>
</dbReference>
<dbReference type="RefSeq" id="WP_256709819.1">
    <property type="nucleotide sequence ID" value="NZ_CP101914.1"/>
</dbReference>
<organism evidence="10 11">
    <name type="scientific">Oceanobacillus jeddahense</name>
    <dbReference type="NCBI Taxonomy" id="1462527"/>
    <lineage>
        <taxon>Bacteria</taxon>
        <taxon>Bacillati</taxon>
        <taxon>Bacillota</taxon>
        <taxon>Bacilli</taxon>
        <taxon>Bacillales</taxon>
        <taxon>Bacillaceae</taxon>
        <taxon>Oceanobacillus</taxon>
    </lineage>
</organism>
<dbReference type="PANTHER" id="PTHR10283">
    <property type="entry name" value="SOLUTE CARRIER FAMILY 13 MEMBER"/>
    <property type="match status" value="1"/>
</dbReference>
<proteinExistence type="inferred from homology"/>
<evidence type="ECO:0000313" key="11">
    <source>
        <dbReference type="Proteomes" id="UP001059773"/>
    </source>
</evidence>
<sequence>MASKENNKKNQENKPHYTTRNWVGLILGPVLFALVYFLIPENVLPHEQKVVLGVTLLVATFWVTEPVPMAATSALPLVLFPAFHGADIDTVAPAYGSSVIFMYGGGFVIALAIQKWNLHRRIALNVIKMIGTKSNRMILGILIATAGISMFVSNAATALMMLPVAIALIDEVKDKEILKGQNFDYFSKGILLAVAYAATIGGLATLVSAVPNALLAGIASSQLDRTVTFAEWLFFTGPIAIILLVILYFYLTKVKFKVKASEEADGALSFIKDELNKLGKLTTDEIKVGIVFLITVTLWIVSPFVSSVGFIPDNIGTFFDELDDATISVFGAALLFFLPSSNKAERILEWKDTKELPWGILILFGGGMSIATAFSESGLNDSIGEVLQMLQGMQYIFVLLLLVVFVLSITEILSNTAVSNLFLPLTVGLGIAIGIDPLPLMAAAALSAGSCYMLPVATPPNTAVFSAGYLEVSDMAKAGVWLNIISVAVITAAVYFWMPIVFNL</sequence>
<evidence type="ECO:0000256" key="7">
    <source>
        <dbReference type="ARBA" id="ARBA00023136"/>
    </source>
</evidence>
<keyword evidence="5" id="KW-0813">Transport</keyword>
<comment type="subcellular location">
    <subcellularLocation>
        <location evidence="1">Membrane</location>
        <topology evidence="1">Multi-pass membrane protein</topology>
    </subcellularLocation>
</comment>
<keyword evidence="6 9" id="KW-1133">Transmembrane helix</keyword>
<keyword evidence="4 9" id="KW-0812">Transmembrane</keyword>
<keyword evidence="5" id="KW-0769">Symport</keyword>
<feature type="transmembrane region" description="Helical" evidence="9">
    <location>
        <begin position="229"/>
        <end position="251"/>
    </location>
</feature>
<gene>
    <name evidence="10" type="ORF">NP439_09880</name>
</gene>
<dbReference type="InterPro" id="IPR001898">
    <property type="entry name" value="SLC13A/DASS"/>
</dbReference>
<feature type="transmembrane region" description="Helical" evidence="9">
    <location>
        <begin position="421"/>
        <end position="446"/>
    </location>
</feature>
<feature type="transmembrane region" description="Helical" evidence="9">
    <location>
        <begin position="92"/>
        <end position="113"/>
    </location>
</feature>
<feature type="transmembrane region" description="Helical" evidence="9">
    <location>
        <begin position="356"/>
        <end position="375"/>
    </location>
</feature>
<dbReference type="EMBL" id="CP101914">
    <property type="protein sequence ID" value="UUI04915.1"/>
    <property type="molecule type" value="Genomic_DNA"/>
</dbReference>
<dbReference type="NCBIfam" id="TIGR00785">
    <property type="entry name" value="dass"/>
    <property type="match status" value="1"/>
</dbReference>
<evidence type="ECO:0000313" key="10">
    <source>
        <dbReference type="EMBL" id="UUI04915.1"/>
    </source>
</evidence>
<evidence type="ECO:0000256" key="8">
    <source>
        <dbReference type="ARBA" id="ARBA00031174"/>
    </source>
</evidence>
<accession>A0ABY5JYP1</accession>
<keyword evidence="11" id="KW-1185">Reference proteome</keyword>